<reference evidence="2 3" key="1">
    <citation type="journal article" date="2014" name="Nat. Genet.">
        <title>Whole-genome sequence of a flatfish provides insights into ZW sex chromosome evolution and adaptation to a benthic lifestyle.</title>
        <authorList>
            <person name="Chen S."/>
            <person name="Zhang G."/>
            <person name="Shao C."/>
            <person name="Huang Q."/>
            <person name="Liu G."/>
            <person name="Zhang P."/>
            <person name="Song W."/>
            <person name="An N."/>
            <person name="Chalopin D."/>
            <person name="Volff J.N."/>
            <person name="Hong Y."/>
            <person name="Li Q."/>
            <person name="Sha Z."/>
            <person name="Zhou H."/>
            <person name="Xie M."/>
            <person name="Yu Q."/>
            <person name="Liu Y."/>
            <person name="Xiang H."/>
            <person name="Wang N."/>
            <person name="Wu K."/>
            <person name="Yang C."/>
            <person name="Zhou Q."/>
            <person name="Liao X."/>
            <person name="Yang L."/>
            <person name="Hu Q."/>
            <person name="Zhang J."/>
            <person name="Meng L."/>
            <person name="Jin L."/>
            <person name="Tian Y."/>
            <person name="Lian J."/>
            <person name="Yang J."/>
            <person name="Miao G."/>
            <person name="Liu S."/>
            <person name="Liang Z."/>
            <person name="Yan F."/>
            <person name="Li Y."/>
            <person name="Sun B."/>
            <person name="Zhang H."/>
            <person name="Zhang J."/>
            <person name="Zhu Y."/>
            <person name="Du M."/>
            <person name="Zhao Y."/>
            <person name="Schartl M."/>
            <person name="Tang Q."/>
            <person name="Wang J."/>
        </authorList>
    </citation>
    <scope>NUCLEOTIDE SEQUENCE</scope>
</reference>
<organism evidence="2 3">
    <name type="scientific">Cynoglossus semilaevis</name>
    <name type="common">Tongue sole</name>
    <dbReference type="NCBI Taxonomy" id="244447"/>
    <lineage>
        <taxon>Eukaryota</taxon>
        <taxon>Metazoa</taxon>
        <taxon>Chordata</taxon>
        <taxon>Craniata</taxon>
        <taxon>Vertebrata</taxon>
        <taxon>Euteleostomi</taxon>
        <taxon>Actinopterygii</taxon>
        <taxon>Neopterygii</taxon>
        <taxon>Teleostei</taxon>
        <taxon>Neoteleostei</taxon>
        <taxon>Acanthomorphata</taxon>
        <taxon>Carangaria</taxon>
        <taxon>Pleuronectiformes</taxon>
        <taxon>Pleuronectoidei</taxon>
        <taxon>Cynoglossidae</taxon>
        <taxon>Cynoglossinae</taxon>
        <taxon>Cynoglossus</taxon>
    </lineage>
</organism>
<feature type="binding site" evidence="1">
    <location>
        <position position="114"/>
    </location>
    <ligand>
        <name>Fe cation</name>
        <dbReference type="ChEBI" id="CHEBI:24875"/>
        <label>1</label>
    </ligand>
</feature>
<dbReference type="InterPro" id="IPR009078">
    <property type="entry name" value="Ferritin-like_SF"/>
</dbReference>
<dbReference type="InterPro" id="IPR012347">
    <property type="entry name" value="Ferritin-like"/>
</dbReference>
<dbReference type="GO" id="GO:0006879">
    <property type="term" value="P:intracellular iron ion homeostasis"/>
    <property type="evidence" value="ECO:0007669"/>
    <property type="project" value="InterPro"/>
</dbReference>
<dbReference type="SUPFAM" id="SSF47240">
    <property type="entry name" value="Ferritin-like"/>
    <property type="match status" value="1"/>
</dbReference>
<evidence type="ECO:0000313" key="2">
    <source>
        <dbReference type="Ensembl" id="ENSCSEP00000012338.1"/>
    </source>
</evidence>
<dbReference type="PANTHER" id="PTHR11431:SF75">
    <property type="entry name" value="FERRITIN"/>
    <property type="match status" value="1"/>
</dbReference>
<reference evidence="2" key="3">
    <citation type="submission" date="2025-09" db="UniProtKB">
        <authorList>
            <consortium name="Ensembl"/>
        </authorList>
    </citation>
    <scope>IDENTIFICATION</scope>
</reference>
<dbReference type="AlphaFoldDB" id="A0A3P8VAJ1"/>
<dbReference type="InParanoid" id="A0A3P8VAJ1"/>
<reference evidence="2" key="2">
    <citation type="submission" date="2025-08" db="UniProtKB">
        <authorList>
            <consortium name="Ensembl"/>
        </authorList>
    </citation>
    <scope>IDENTIFICATION</scope>
</reference>
<dbReference type="STRING" id="244447.ENSCSEP00000012338"/>
<proteinExistence type="predicted"/>
<dbReference type="Ensembl" id="ENSCSET00000012486.1">
    <property type="protein sequence ID" value="ENSCSEP00000012338.1"/>
    <property type="gene ID" value="ENSCSEG00000007931.1"/>
</dbReference>
<dbReference type="Gene3D" id="1.20.1260.10">
    <property type="match status" value="1"/>
</dbReference>
<evidence type="ECO:0000256" key="1">
    <source>
        <dbReference type="PIRSR" id="PIRSR601519-1"/>
    </source>
</evidence>
<dbReference type="InterPro" id="IPR001519">
    <property type="entry name" value="Ferritin"/>
</dbReference>
<dbReference type="Proteomes" id="UP000265120">
    <property type="component" value="Chromosome 6"/>
</dbReference>
<evidence type="ECO:0000313" key="3">
    <source>
        <dbReference type="Proteomes" id="UP000265120"/>
    </source>
</evidence>
<protein>
    <submittedName>
        <fullName evidence="2">Ferritin heavy chain 1</fullName>
    </submittedName>
</protein>
<dbReference type="GO" id="GO:0008199">
    <property type="term" value="F:ferric iron binding"/>
    <property type="evidence" value="ECO:0007669"/>
    <property type="project" value="InterPro"/>
</dbReference>
<keyword evidence="1" id="KW-0408">Iron</keyword>
<dbReference type="GeneTree" id="ENSGT00950000182841"/>
<dbReference type="GO" id="GO:0006826">
    <property type="term" value="P:iron ion transport"/>
    <property type="evidence" value="ECO:0007669"/>
    <property type="project" value="InterPro"/>
</dbReference>
<dbReference type="GO" id="GO:0008198">
    <property type="term" value="F:ferrous iron binding"/>
    <property type="evidence" value="ECO:0007669"/>
    <property type="project" value="TreeGrafter"/>
</dbReference>
<dbReference type="GO" id="GO:0005737">
    <property type="term" value="C:cytoplasm"/>
    <property type="evidence" value="ECO:0007669"/>
    <property type="project" value="TreeGrafter"/>
</dbReference>
<keyword evidence="1" id="KW-0479">Metal-binding</keyword>
<dbReference type="PANTHER" id="PTHR11431">
    <property type="entry name" value="FERRITIN"/>
    <property type="match status" value="1"/>
</dbReference>
<sequence length="132" mass="15388">FTAAISRHINLELYASYVQLSMVSDASDSQHTVWKVRTNPCQTCPCTFKLMSLEGGRIVLQDIKKPDRDEWWNGQEYLLDLHVTATEHNDPHVSKRLRMSFYCKTIESQYLDEQVESIKQLGDLRLIGEDRR</sequence>
<accession>A0A3P8VAJ1</accession>
<keyword evidence="3" id="KW-1185">Reference proteome</keyword>
<name>A0A3P8VAJ1_CYNSE</name>